<evidence type="ECO:0000313" key="3">
    <source>
        <dbReference type="Proteomes" id="UP000621500"/>
    </source>
</evidence>
<accession>A0ABQ4ES39</accession>
<organism evidence="2 3">
    <name type="scientific">Plantactinospora mayteni</name>
    <dbReference type="NCBI Taxonomy" id="566021"/>
    <lineage>
        <taxon>Bacteria</taxon>
        <taxon>Bacillati</taxon>
        <taxon>Actinomycetota</taxon>
        <taxon>Actinomycetes</taxon>
        <taxon>Micromonosporales</taxon>
        <taxon>Micromonosporaceae</taxon>
        <taxon>Plantactinospora</taxon>
    </lineage>
</organism>
<name>A0ABQ4ES39_9ACTN</name>
<dbReference type="EMBL" id="BONX01000026">
    <property type="protein sequence ID" value="GIG97466.1"/>
    <property type="molecule type" value="Genomic_DNA"/>
</dbReference>
<feature type="region of interest" description="Disordered" evidence="1">
    <location>
        <begin position="63"/>
        <end position="115"/>
    </location>
</feature>
<evidence type="ECO:0000313" key="2">
    <source>
        <dbReference type="EMBL" id="GIG97466.1"/>
    </source>
</evidence>
<gene>
    <name evidence="2" type="ORF">Pma05_40390</name>
</gene>
<evidence type="ECO:0008006" key="4">
    <source>
        <dbReference type="Google" id="ProtNLM"/>
    </source>
</evidence>
<evidence type="ECO:0000256" key="1">
    <source>
        <dbReference type="SAM" id="MobiDB-lite"/>
    </source>
</evidence>
<dbReference type="Proteomes" id="UP000621500">
    <property type="component" value="Unassembled WGS sequence"/>
</dbReference>
<comment type="caution">
    <text evidence="2">The sequence shown here is derived from an EMBL/GenBank/DDBJ whole genome shotgun (WGS) entry which is preliminary data.</text>
</comment>
<proteinExistence type="predicted"/>
<sequence length="115" mass="12984">MRFGRGTKPYHRRNWRRLWRYCRCGLRWRCPDSVDLVPMPYAPTVPPLTGAAYRAALRTEAPVRSGPDALPSPARFRANNRRPAWDAPTRSHLGNGRAGALTPGQAARARHGERV</sequence>
<reference evidence="2 3" key="1">
    <citation type="submission" date="2021-01" db="EMBL/GenBank/DDBJ databases">
        <title>Whole genome shotgun sequence of Plantactinospora mayteni NBRC 109088.</title>
        <authorList>
            <person name="Komaki H."/>
            <person name="Tamura T."/>
        </authorList>
    </citation>
    <scope>NUCLEOTIDE SEQUENCE [LARGE SCALE GENOMIC DNA]</scope>
    <source>
        <strain evidence="2 3">NBRC 109088</strain>
    </source>
</reference>
<keyword evidence="3" id="KW-1185">Reference proteome</keyword>
<protein>
    <recommendedName>
        <fullName evidence="4">Transposase</fullName>
    </recommendedName>
</protein>